<feature type="non-terminal residue" evidence="1">
    <location>
        <position position="1"/>
    </location>
</feature>
<name>A0ACB6QVX8_9PLEO</name>
<sequence>SRSGHRHNHHNILAPDFDVRETERAYFLEGEFPGIRDRESVRLEWVDCRTLAIEAKIVRVELENEWGGLKLAEAEGQKGAAPVVREWLSERRVGHYQRTFTFPADVEAGGVRARLGQGLLRILVPKLRERTMQAKKVEV</sequence>
<protein>
    <submittedName>
        <fullName evidence="1">HSP20-like chaperone</fullName>
    </submittedName>
</protein>
<reference evidence="1" key="1">
    <citation type="journal article" date="2020" name="Stud. Mycol.">
        <title>101 Dothideomycetes genomes: a test case for predicting lifestyles and emergence of pathogens.</title>
        <authorList>
            <person name="Haridas S."/>
            <person name="Albert R."/>
            <person name="Binder M."/>
            <person name="Bloem J."/>
            <person name="Labutti K."/>
            <person name="Salamov A."/>
            <person name="Andreopoulos B."/>
            <person name="Baker S."/>
            <person name="Barry K."/>
            <person name="Bills G."/>
            <person name="Bluhm B."/>
            <person name="Cannon C."/>
            <person name="Castanera R."/>
            <person name="Culley D."/>
            <person name="Daum C."/>
            <person name="Ezra D."/>
            <person name="Gonzalez J."/>
            <person name="Henrissat B."/>
            <person name="Kuo A."/>
            <person name="Liang C."/>
            <person name="Lipzen A."/>
            <person name="Lutzoni F."/>
            <person name="Magnuson J."/>
            <person name="Mondo S."/>
            <person name="Nolan M."/>
            <person name="Ohm R."/>
            <person name="Pangilinan J."/>
            <person name="Park H.-J."/>
            <person name="Ramirez L."/>
            <person name="Alfaro M."/>
            <person name="Sun H."/>
            <person name="Tritt A."/>
            <person name="Yoshinaga Y."/>
            <person name="Zwiers L.-H."/>
            <person name="Turgeon B."/>
            <person name="Goodwin S."/>
            <person name="Spatafora J."/>
            <person name="Crous P."/>
            <person name="Grigoriev I."/>
        </authorList>
    </citation>
    <scope>NUCLEOTIDE SEQUENCE</scope>
    <source>
        <strain evidence="1">ATCC 200398</strain>
    </source>
</reference>
<keyword evidence="2" id="KW-1185">Reference proteome</keyword>
<evidence type="ECO:0000313" key="2">
    <source>
        <dbReference type="Proteomes" id="UP000799755"/>
    </source>
</evidence>
<comment type="caution">
    <text evidence="1">The sequence shown here is derived from an EMBL/GenBank/DDBJ whole genome shotgun (WGS) entry which is preliminary data.</text>
</comment>
<accession>A0ACB6QVX8</accession>
<evidence type="ECO:0000313" key="1">
    <source>
        <dbReference type="EMBL" id="KAF2471030.1"/>
    </source>
</evidence>
<gene>
    <name evidence="1" type="ORF">BDR25DRAFT_159083</name>
</gene>
<organism evidence="1 2">
    <name type="scientific">Lindgomyces ingoldianus</name>
    <dbReference type="NCBI Taxonomy" id="673940"/>
    <lineage>
        <taxon>Eukaryota</taxon>
        <taxon>Fungi</taxon>
        <taxon>Dikarya</taxon>
        <taxon>Ascomycota</taxon>
        <taxon>Pezizomycotina</taxon>
        <taxon>Dothideomycetes</taxon>
        <taxon>Pleosporomycetidae</taxon>
        <taxon>Pleosporales</taxon>
        <taxon>Lindgomycetaceae</taxon>
        <taxon>Lindgomyces</taxon>
    </lineage>
</organism>
<proteinExistence type="predicted"/>
<dbReference type="EMBL" id="MU003506">
    <property type="protein sequence ID" value="KAF2471030.1"/>
    <property type="molecule type" value="Genomic_DNA"/>
</dbReference>
<feature type="non-terminal residue" evidence="1">
    <location>
        <position position="139"/>
    </location>
</feature>
<dbReference type="Proteomes" id="UP000799755">
    <property type="component" value="Unassembled WGS sequence"/>
</dbReference>